<dbReference type="GO" id="GO:0006107">
    <property type="term" value="P:oxaloacetate metabolic process"/>
    <property type="evidence" value="ECO:0007669"/>
    <property type="project" value="TreeGrafter"/>
</dbReference>
<gene>
    <name evidence="7" type="ORF">LR394_07110</name>
</gene>
<name>A0A9X1NAQ3_9ACTN</name>
<comment type="caution">
    <text evidence="7">The sequence shown here is derived from an EMBL/GenBank/DDBJ whole genome shotgun (WGS) entry which is preliminary data.</text>
</comment>
<dbReference type="AlphaFoldDB" id="A0A9X1NAQ3"/>
<evidence type="ECO:0000256" key="4">
    <source>
        <dbReference type="PIRSR" id="PIRSR015582-1"/>
    </source>
</evidence>
<keyword evidence="3 5" id="KW-0460">Magnesium</keyword>
<protein>
    <submittedName>
        <fullName evidence="7">CoA ester lyase</fullName>
    </submittedName>
</protein>
<evidence type="ECO:0000256" key="2">
    <source>
        <dbReference type="ARBA" id="ARBA00022723"/>
    </source>
</evidence>
<evidence type="ECO:0000256" key="5">
    <source>
        <dbReference type="PIRSR" id="PIRSR015582-2"/>
    </source>
</evidence>
<dbReference type="RefSeq" id="WP_231439731.1">
    <property type="nucleotide sequence ID" value="NZ_JAJOMB010000003.1"/>
</dbReference>
<evidence type="ECO:0000313" key="7">
    <source>
        <dbReference type="EMBL" id="MCD5310658.1"/>
    </source>
</evidence>
<dbReference type="EMBL" id="JAJOMB010000003">
    <property type="protein sequence ID" value="MCD5310658.1"/>
    <property type="molecule type" value="Genomic_DNA"/>
</dbReference>
<reference evidence="7" key="1">
    <citation type="submission" date="2021-11" db="EMBL/GenBank/DDBJ databases">
        <title>Streptomyces corallinus and Kineosporia corallina sp. nov., two new coral-derived marine actinobacteria.</title>
        <authorList>
            <person name="Buangrab K."/>
            <person name="Sutthacheep M."/>
            <person name="Yeemin T."/>
            <person name="Harunari E."/>
            <person name="Igarashi Y."/>
            <person name="Sripreechasak P."/>
            <person name="Kanchanasin P."/>
            <person name="Tanasupawat S."/>
            <person name="Phongsopitanun W."/>
        </authorList>
    </citation>
    <scope>NUCLEOTIDE SEQUENCE</scope>
    <source>
        <strain evidence="7">JCM 31032</strain>
    </source>
</reference>
<feature type="binding site" evidence="5">
    <location>
        <position position="111"/>
    </location>
    <ligand>
        <name>Mg(2+)</name>
        <dbReference type="ChEBI" id="CHEBI:18420"/>
    </ligand>
</feature>
<dbReference type="SUPFAM" id="SSF51621">
    <property type="entry name" value="Phosphoenolpyruvate/pyruvate domain"/>
    <property type="match status" value="1"/>
</dbReference>
<dbReference type="PANTHER" id="PTHR32308">
    <property type="entry name" value="LYASE BETA SUBUNIT, PUTATIVE (AFU_ORTHOLOGUE AFUA_4G13030)-RELATED"/>
    <property type="match status" value="1"/>
</dbReference>
<organism evidence="7 8">
    <name type="scientific">Kineosporia babensis</name>
    <dbReference type="NCBI Taxonomy" id="499548"/>
    <lineage>
        <taxon>Bacteria</taxon>
        <taxon>Bacillati</taxon>
        <taxon>Actinomycetota</taxon>
        <taxon>Actinomycetes</taxon>
        <taxon>Kineosporiales</taxon>
        <taxon>Kineosporiaceae</taxon>
        <taxon>Kineosporia</taxon>
    </lineage>
</organism>
<proteinExistence type="predicted"/>
<dbReference type="InterPro" id="IPR015813">
    <property type="entry name" value="Pyrv/PenolPyrv_kinase-like_dom"/>
</dbReference>
<evidence type="ECO:0000256" key="3">
    <source>
        <dbReference type="ARBA" id="ARBA00022842"/>
    </source>
</evidence>
<keyword evidence="2 5" id="KW-0479">Metal-binding</keyword>
<feature type="binding site" evidence="4">
    <location>
        <position position="111"/>
    </location>
    <ligand>
        <name>substrate</name>
    </ligand>
</feature>
<evidence type="ECO:0000313" key="8">
    <source>
        <dbReference type="Proteomes" id="UP001138997"/>
    </source>
</evidence>
<dbReference type="InterPro" id="IPR005000">
    <property type="entry name" value="Aldolase/citrate-lyase_domain"/>
</dbReference>
<dbReference type="InterPro" id="IPR011206">
    <property type="entry name" value="Citrate_lyase_beta/mcl1/mcl2"/>
</dbReference>
<dbReference type="Pfam" id="PF03328">
    <property type="entry name" value="HpcH_HpaI"/>
    <property type="match status" value="1"/>
</dbReference>
<feature type="binding site" evidence="5">
    <location>
        <position position="137"/>
    </location>
    <ligand>
        <name>Mg(2+)</name>
        <dbReference type="ChEBI" id="CHEBI:18420"/>
    </ligand>
</feature>
<dbReference type="InterPro" id="IPR040442">
    <property type="entry name" value="Pyrv_kinase-like_dom_sf"/>
</dbReference>
<dbReference type="GO" id="GO:0000287">
    <property type="term" value="F:magnesium ion binding"/>
    <property type="evidence" value="ECO:0007669"/>
    <property type="project" value="TreeGrafter"/>
</dbReference>
<dbReference type="PANTHER" id="PTHR32308:SF10">
    <property type="entry name" value="CITRATE LYASE SUBUNIT BETA"/>
    <property type="match status" value="1"/>
</dbReference>
<evidence type="ECO:0000256" key="1">
    <source>
        <dbReference type="ARBA" id="ARBA00001946"/>
    </source>
</evidence>
<feature type="domain" description="HpcH/HpaI aldolase/citrate lyase" evidence="6">
    <location>
        <begin position="10"/>
        <end position="210"/>
    </location>
</feature>
<sequence>MTPAWGPAWLFCPADRPERYAKALERADVVILDLEDAVAPHRKASARESLANADVDWSRAVLRINGTTTAEHQQDLALLPRLGVQYLMLPKAETSSSLEALRRYQVIVLVESPLGVERVADLVQSENVIGAMWGADDLVAGLGGTSSRHPDSRYRDIARYSRARTLMAAKAYHRLAVDAVHMNIADLDGLRQECTDAAASGFDGTAAIHPSQVAVIREAYQPSPEQVRWARELLQAAADNQGVFTFEGQMVDGPIFRQAERIIARA</sequence>
<dbReference type="Gene3D" id="3.20.20.60">
    <property type="entry name" value="Phosphoenolpyruvate-binding domains"/>
    <property type="match status" value="1"/>
</dbReference>
<keyword evidence="7" id="KW-0456">Lyase</keyword>
<evidence type="ECO:0000259" key="6">
    <source>
        <dbReference type="Pfam" id="PF03328"/>
    </source>
</evidence>
<comment type="cofactor">
    <cofactor evidence="1">
        <name>Mg(2+)</name>
        <dbReference type="ChEBI" id="CHEBI:18420"/>
    </cofactor>
</comment>
<keyword evidence="8" id="KW-1185">Reference proteome</keyword>
<accession>A0A9X1NAQ3</accession>
<dbReference type="PIRSF" id="PIRSF015582">
    <property type="entry name" value="Cit_lyase_B"/>
    <property type="match status" value="1"/>
</dbReference>
<feature type="binding site" evidence="4">
    <location>
        <position position="63"/>
    </location>
    <ligand>
        <name>substrate</name>
    </ligand>
</feature>
<dbReference type="GO" id="GO:0016829">
    <property type="term" value="F:lyase activity"/>
    <property type="evidence" value="ECO:0007669"/>
    <property type="project" value="UniProtKB-KW"/>
</dbReference>
<dbReference type="Proteomes" id="UP001138997">
    <property type="component" value="Unassembled WGS sequence"/>
</dbReference>